<evidence type="ECO:0000256" key="1">
    <source>
        <dbReference type="SAM" id="MobiDB-lite"/>
    </source>
</evidence>
<accession>A0ABQ9IAP6</accession>
<comment type="caution">
    <text evidence="2">The sequence shown here is derived from an EMBL/GenBank/DDBJ whole genome shotgun (WGS) entry which is preliminary data.</text>
</comment>
<dbReference type="Proteomes" id="UP001159363">
    <property type="component" value="Chromosome 2"/>
</dbReference>
<evidence type="ECO:0000313" key="3">
    <source>
        <dbReference type="Proteomes" id="UP001159363"/>
    </source>
</evidence>
<keyword evidence="3" id="KW-1185">Reference proteome</keyword>
<dbReference type="PANTHER" id="PTHR11439">
    <property type="entry name" value="GAG-POL-RELATED RETROTRANSPOSON"/>
    <property type="match status" value="1"/>
</dbReference>
<evidence type="ECO:0000313" key="2">
    <source>
        <dbReference type="EMBL" id="KAJ8893364.1"/>
    </source>
</evidence>
<sequence length="123" mass="13732">MDCSKSVKSPAVPVSENLEDNKPKESGKFPYREAVGSLLYLSNRTRPDITCAVNMASGKTTNQTIEDVQSVKRIFRSLQDTQNLGLRYTLQDNTTVIDTYSDADYASDIMVHKTPTCSITEYI</sequence>
<gene>
    <name evidence="2" type="ORF">PR048_005955</name>
</gene>
<dbReference type="EMBL" id="JARBHB010000002">
    <property type="protein sequence ID" value="KAJ8893364.1"/>
    <property type="molecule type" value="Genomic_DNA"/>
</dbReference>
<reference evidence="2 3" key="1">
    <citation type="submission" date="2023-02" db="EMBL/GenBank/DDBJ databases">
        <title>LHISI_Scaffold_Assembly.</title>
        <authorList>
            <person name="Stuart O.P."/>
            <person name="Cleave R."/>
            <person name="Magrath M.J.L."/>
            <person name="Mikheyev A.S."/>
        </authorList>
    </citation>
    <scope>NUCLEOTIDE SEQUENCE [LARGE SCALE GENOMIC DNA]</scope>
    <source>
        <strain evidence="2">Daus_M_001</strain>
        <tissue evidence="2">Leg muscle</tissue>
    </source>
</reference>
<organism evidence="2 3">
    <name type="scientific">Dryococelus australis</name>
    <dbReference type="NCBI Taxonomy" id="614101"/>
    <lineage>
        <taxon>Eukaryota</taxon>
        <taxon>Metazoa</taxon>
        <taxon>Ecdysozoa</taxon>
        <taxon>Arthropoda</taxon>
        <taxon>Hexapoda</taxon>
        <taxon>Insecta</taxon>
        <taxon>Pterygota</taxon>
        <taxon>Neoptera</taxon>
        <taxon>Polyneoptera</taxon>
        <taxon>Phasmatodea</taxon>
        <taxon>Verophasmatodea</taxon>
        <taxon>Anareolatae</taxon>
        <taxon>Phasmatidae</taxon>
        <taxon>Eurycanthinae</taxon>
        <taxon>Dryococelus</taxon>
    </lineage>
</organism>
<feature type="region of interest" description="Disordered" evidence="1">
    <location>
        <begin position="1"/>
        <end position="27"/>
    </location>
</feature>
<dbReference type="PANTHER" id="PTHR11439:SF491">
    <property type="entry name" value="INTEGRASE CATALYTIC DOMAIN-CONTAINING PROTEIN"/>
    <property type="match status" value="1"/>
</dbReference>
<protein>
    <submittedName>
        <fullName evidence="2">Uncharacterized protein</fullName>
    </submittedName>
</protein>
<feature type="compositionally biased region" description="Low complexity" evidence="1">
    <location>
        <begin position="1"/>
        <end position="15"/>
    </location>
</feature>
<proteinExistence type="predicted"/>
<name>A0ABQ9IAP6_9NEOP</name>